<gene>
    <name evidence="1" type="ORF">CO711_38230</name>
</gene>
<dbReference type="EMBL" id="CP023521">
    <property type="protein sequence ID" value="ATF83565.1"/>
    <property type="molecule type" value="Genomic_DNA"/>
</dbReference>
<dbReference type="InterPro" id="IPR008727">
    <property type="entry name" value="PAAR_motif"/>
</dbReference>
<dbReference type="Gene3D" id="2.60.200.60">
    <property type="match status" value="1"/>
</dbReference>
<evidence type="ECO:0000313" key="2">
    <source>
        <dbReference type="Proteomes" id="UP000218103"/>
    </source>
</evidence>
<dbReference type="Proteomes" id="UP000218103">
    <property type="component" value="Chromosome 2"/>
</dbReference>
<sequence>MRASLIGRAQCVVGDMTSHGGVVISGNQFHTWNDIPIARQGDLVTCPKCPPHIFKIAEGLETSISDDRPMAVEGHRTTCGAVLIARTAPANMVSAHTAFANGCGYDEQFILRDLDGHSIPGMPYKITAADGTVYRGTTDMHGRTERVICVETQSLTIEPDMDWLLTR</sequence>
<dbReference type="CDD" id="cd14744">
    <property type="entry name" value="PAAR_CT_2"/>
    <property type="match status" value="1"/>
</dbReference>
<keyword evidence="2" id="KW-1185">Reference proteome</keyword>
<reference evidence="2" key="1">
    <citation type="submission" date="2017-09" db="EMBL/GenBank/DDBJ databases">
        <title>FDA dAtabase for Regulatory Grade micrObial Sequences (FDA-ARGOS): Supporting development and validation of Infectious Disease Dx tests.</title>
        <authorList>
            <person name="Minogue T."/>
            <person name="Wolcott M."/>
            <person name="Wasieloski L."/>
            <person name="Aguilar W."/>
            <person name="Moore D."/>
            <person name="Tallon L.J."/>
            <person name="Sadzewicz L."/>
            <person name="Ott S."/>
            <person name="Zhao X."/>
            <person name="Nagaraj S."/>
            <person name="Vavikolanu K."/>
            <person name="Aluvathingal J."/>
            <person name="Nadendla S."/>
            <person name="Sichtig H."/>
        </authorList>
    </citation>
    <scope>NUCLEOTIDE SEQUENCE [LARGE SCALE GENOMIC DNA]</scope>
    <source>
        <strain evidence="2">FDAARGOS_388</strain>
    </source>
</reference>
<evidence type="ECO:0000313" key="1">
    <source>
        <dbReference type="EMBL" id="ATF83565.1"/>
    </source>
</evidence>
<proteinExistence type="predicted"/>
<name>A0ABM6P8V6_BURCE</name>
<protein>
    <recommendedName>
        <fullName evidence="3">PAAR domain-containing protein</fullName>
    </recommendedName>
</protein>
<dbReference type="Pfam" id="PF05488">
    <property type="entry name" value="PAAR_motif"/>
    <property type="match status" value="1"/>
</dbReference>
<organism evidence="1 2">
    <name type="scientific">Burkholderia cepacia</name>
    <name type="common">Pseudomonas cepacia</name>
    <dbReference type="NCBI Taxonomy" id="292"/>
    <lineage>
        <taxon>Bacteria</taxon>
        <taxon>Pseudomonadati</taxon>
        <taxon>Pseudomonadota</taxon>
        <taxon>Betaproteobacteria</taxon>
        <taxon>Burkholderiales</taxon>
        <taxon>Burkholderiaceae</taxon>
        <taxon>Burkholderia</taxon>
        <taxon>Burkholderia cepacia complex</taxon>
    </lineage>
</organism>
<accession>A0ABM6P8V6</accession>
<evidence type="ECO:0008006" key="3">
    <source>
        <dbReference type="Google" id="ProtNLM"/>
    </source>
</evidence>